<dbReference type="InterPro" id="IPR000683">
    <property type="entry name" value="Gfo/Idh/MocA-like_OxRdtase_N"/>
</dbReference>
<dbReference type="Proteomes" id="UP000612456">
    <property type="component" value="Unassembled WGS sequence"/>
</dbReference>
<dbReference type="InterPro" id="IPR055170">
    <property type="entry name" value="GFO_IDH_MocA-like_dom"/>
</dbReference>
<evidence type="ECO:0000259" key="2">
    <source>
        <dbReference type="Pfam" id="PF01408"/>
    </source>
</evidence>
<evidence type="ECO:0000313" key="5">
    <source>
        <dbReference type="Proteomes" id="UP000612456"/>
    </source>
</evidence>
<dbReference type="Gene3D" id="3.40.50.720">
    <property type="entry name" value="NAD(P)-binding Rossmann-like Domain"/>
    <property type="match status" value="1"/>
</dbReference>
<keyword evidence="1" id="KW-0560">Oxidoreductase</keyword>
<feature type="domain" description="GFO/IDH/MocA-like oxidoreductase" evidence="3">
    <location>
        <begin position="140"/>
        <end position="273"/>
    </location>
</feature>
<evidence type="ECO:0008006" key="6">
    <source>
        <dbReference type="Google" id="ProtNLM"/>
    </source>
</evidence>
<sequence length="363" mass="39998">MKEIRFAILGFGNIAKTHMTALRAMPIIKNPPLIPVLDTLVTRRPDLHLAQAQAIGFRHVTSSAAEAAADAQVHIVDVCTPNANHYDDVMAALQGNKAVYCEKPVTESYERSRDLLSKVQSKPDIQEQLAFTFRYHPAVMRIKHWLSESVIGNVLQCKISYRRSGYLSPERPVTWRLQSGMSGGGAISDLGVHVIDLLHHWFGKLTDVSGRTNTYVQKRPDPVTGEIVNVDVDDWAMMNYSTASGVSGTAEVSRIALGSDAYDIQIVGTKGSITCDLERDSVPVVHLLSGTRSALPTPDSISLLPDEKATMGIAVDTHFAALHHFIKRYAGDDHWKGLAPTIEDGVNAEYWIDRVMTENKGWS</sequence>
<gene>
    <name evidence="4" type="ORF">GCM10010911_22020</name>
</gene>
<dbReference type="EMBL" id="BMHP01000002">
    <property type="protein sequence ID" value="GGD63880.1"/>
    <property type="molecule type" value="Genomic_DNA"/>
</dbReference>
<dbReference type="Gene3D" id="3.30.360.10">
    <property type="entry name" value="Dihydrodipicolinate Reductase, domain 2"/>
    <property type="match status" value="1"/>
</dbReference>
<evidence type="ECO:0000259" key="3">
    <source>
        <dbReference type="Pfam" id="PF22725"/>
    </source>
</evidence>
<proteinExistence type="predicted"/>
<dbReference type="GO" id="GO:0016491">
    <property type="term" value="F:oxidoreductase activity"/>
    <property type="evidence" value="ECO:0007669"/>
    <property type="project" value="UniProtKB-KW"/>
</dbReference>
<dbReference type="Pfam" id="PF22725">
    <property type="entry name" value="GFO_IDH_MocA_C3"/>
    <property type="match status" value="1"/>
</dbReference>
<dbReference type="GO" id="GO:0000166">
    <property type="term" value="F:nucleotide binding"/>
    <property type="evidence" value="ECO:0007669"/>
    <property type="project" value="InterPro"/>
</dbReference>
<comment type="caution">
    <text evidence="4">The sequence shown here is derived from an EMBL/GenBank/DDBJ whole genome shotgun (WGS) entry which is preliminary data.</text>
</comment>
<reference evidence="4" key="2">
    <citation type="submission" date="2020-09" db="EMBL/GenBank/DDBJ databases">
        <authorList>
            <person name="Sun Q."/>
            <person name="Zhou Y."/>
        </authorList>
    </citation>
    <scope>NUCLEOTIDE SEQUENCE</scope>
    <source>
        <strain evidence="4">CGMCC 1.15178</strain>
    </source>
</reference>
<name>A0A916YX22_9BACL</name>
<dbReference type="Pfam" id="PF01408">
    <property type="entry name" value="GFO_IDH_MocA"/>
    <property type="match status" value="1"/>
</dbReference>
<dbReference type="InterPro" id="IPR036291">
    <property type="entry name" value="NAD(P)-bd_dom_sf"/>
</dbReference>
<dbReference type="RefSeq" id="WP_188992034.1">
    <property type="nucleotide sequence ID" value="NZ_BMHP01000002.1"/>
</dbReference>
<keyword evidence="5" id="KW-1185">Reference proteome</keyword>
<dbReference type="PANTHER" id="PTHR43818:SF11">
    <property type="entry name" value="BCDNA.GH03377"/>
    <property type="match status" value="1"/>
</dbReference>
<organism evidence="4 5">
    <name type="scientific">Paenibacillus nasutitermitis</name>
    <dbReference type="NCBI Taxonomy" id="1652958"/>
    <lineage>
        <taxon>Bacteria</taxon>
        <taxon>Bacillati</taxon>
        <taxon>Bacillota</taxon>
        <taxon>Bacilli</taxon>
        <taxon>Bacillales</taxon>
        <taxon>Paenibacillaceae</taxon>
        <taxon>Paenibacillus</taxon>
    </lineage>
</organism>
<evidence type="ECO:0000313" key="4">
    <source>
        <dbReference type="EMBL" id="GGD63880.1"/>
    </source>
</evidence>
<evidence type="ECO:0000256" key="1">
    <source>
        <dbReference type="ARBA" id="ARBA00023002"/>
    </source>
</evidence>
<feature type="domain" description="Gfo/Idh/MocA-like oxidoreductase N-terminal" evidence="2">
    <location>
        <begin position="4"/>
        <end position="122"/>
    </location>
</feature>
<reference evidence="4" key="1">
    <citation type="journal article" date="2014" name="Int. J. Syst. Evol. Microbiol.">
        <title>Complete genome sequence of Corynebacterium casei LMG S-19264T (=DSM 44701T), isolated from a smear-ripened cheese.</title>
        <authorList>
            <consortium name="US DOE Joint Genome Institute (JGI-PGF)"/>
            <person name="Walter F."/>
            <person name="Albersmeier A."/>
            <person name="Kalinowski J."/>
            <person name="Ruckert C."/>
        </authorList>
    </citation>
    <scope>NUCLEOTIDE SEQUENCE</scope>
    <source>
        <strain evidence="4">CGMCC 1.15178</strain>
    </source>
</reference>
<accession>A0A916YX22</accession>
<dbReference type="SUPFAM" id="SSF55347">
    <property type="entry name" value="Glyceraldehyde-3-phosphate dehydrogenase-like, C-terminal domain"/>
    <property type="match status" value="1"/>
</dbReference>
<protein>
    <recommendedName>
        <fullName evidence="6">Gfo/Idh/MocA family oxidoreductase</fullName>
    </recommendedName>
</protein>
<dbReference type="PANTHER" id="PTHR43818">
    <property type="entry name" value="BCDNA.GH03377"/>
    <property type="match status" value="1"/>
</dbReference>
<dbReference type="AlphaFoldDB" id="A0A916YX22"/>
<dbReference type="InterPro" id="IPR050463">
    <property type="entry name" value="Gfo/Idh/MocA_oxidrdct_glycsds"/>
</dbReference>
<dbReference type="SUPFAM" id="SSF51735">
    <property type="entry name" value="NAD(P)-binding Rossmann-fold domains"/>
    <property type="match status" value="1"/>
</dbReference>